<organism evidence="6 7">
    <name type="scientific">Streptosporangium pseudovulgare</name>
    <dbReference type="NCBI Taxonomy" id="35765"/>
    <lineage>
        <taxon>Bacteria</taxon>
        <taxon>Bacillati</taxon>
        <taxon>Actinomycetota</taxon>
        <taxon>Actinomycetes</taxon>
        <taxon>Streptosporangiales</taxon>
        <taxon>Streptosporangiaceae</taxon>
        <taxon>Streptosporangium</taxon>
    </lineage>
</organism>
<evidence type="ECO:0000256" key="1">
    <source>
        <dbReference type="ARBA" id="ARBA00022630"/>
    </source>
</evidence>
<dbReference type="PRINTS" id="PR00368">
    <property type="entry name" value="FADPNR"/>
</dbReference>
<proteinExistence type="predicted"/>
<dbReference type="InterPro" id="IPR036188">
    <property type="entry name" value="FAD/NAD-bd_sf"/>
</dbReference>
<evidence type="ECO:0000313" key="6">
    <source>
        <dbReference type="EMBL" id="GGQ13117.1"/>
    </source>
</evidence>
<dbReference type="Proteomes" id="UP000611554">
    <property type="component" value="Unassembled WGS sequence"/>
</dbReference>
<dbReference type="PRINTS" id="PR00469">
    <property type="entry name" value="PNDRDTASEII"/>
</dbReference>
<gene>
    <name evidence="6" type="ORF">GCM10010140_49010</name>
</gene>
<evidence type="ECO:0000313" key="7">
    <source>
        <dbReference type="Proteomes" id="UP000611554"/>
    </source>
</evidence>
<feature type="domain" description="FAD dependent oxidoreductase" evidence="4">
    <location>
        <begin position="5"/>
        <end position="93"/>
    </location>
</feature>
<evidence type="ECO:0000256" key="2">
    <source>
        <dbReference type="ARBA" id="ARBA00023002"/>
    </source>
</evidence>
<feature type="domain" description="FAD/NAD(P)-binding" evidence="5">
    <location>
        <begin position="195"/>
        <end position="273"/>
    </location>
</feature>
<evidence type="ECO:0000259" key="4">
    <source>
        <dbReference type="Pfam" id="PF01266"/>
    </source>
</evidence>
<comment type="caution">
    <text evidence="6">The sequence shown here is derived from an EMBL/GenBank/DDBJ whole genome shotgun (WGS) entry which is preliminary data.</text>
</comment>
<evidence type="ECO:0000259" key="5">
    <source>
        <dbReference type="Pfam" id="PF07992"/>
    </source>
</evidence>
<evidence type="ECO:0000256" key="3">
    <source>
        <dbReference type="ARBA" id="ARBA00048132"/>
    </source>
</evidence>
<accession>A0ABQ2R4D7</accession>
<dbReference type="Gene3D" id="3.50.50.60">
    <property type="entry name" value="FAD/NAD(P)-binding domain"/>
    <property type="match status" value="2"/>
</dbReference>
<dbReference type="RefSeq" id="WP_189248812.1">
    <property type="nucleotide sequence ID" value="NZ_BMQJ01000013.1"/>
</dbReference>
<protein>
    <submittedName>
        <fullName evidence="6">Thioredoxin reductase</fullName>
    </submittedName>
</protein>
<keyword evidence="7" id="KW-1185">Reference proteome</keyword>
<sequence>MQHYDAAIIGGGPAGLTAAMTLSRSVRRVAVLETRRPPRNAPSRGVHGIVGLDGLSPDEYRRRAWADLARYGMADMYETTATDVIPDPDGGFTVLSDRRGPLWAHQVLLAAGVIDVHPEVEGFGECWGRTVIHCPFCVGWENQGRTWGVVTSDPAFARTAVAGFSAWSPDVIVLADGTLPEPVPGTRVVEGRIRRLHHTGGRLHAVELEDGTLVERQTLLWQPGQRPVPLVTRLAERLGLVVGGDGYVKTDESHRTDVPGLYAAGDLITESQAAIGSAAAGSAAAFTMISDACGAWAVEPAEAP</sequence>
<dbReference type="InterPro" id="IPR050097">
    <property type="entry name" value="Ferredoxin-NADP_redctase_2"/>
</dbReference>
<dbReference type="PANTHER" id="PTHR48105">
    <property type="entry name" value="THIOREDOXIN REDUCTASE 1-RELATED-RELATED"/>
    <property type="match status" value="1"/>
</dbReference>
<dbReference type="SUPFAM" id="SSF51905">
    <property type="entry name" value="FAD/NAD(P)-binding domain"/>
    <property type="match status" value="1"/>
</dbReference>
<name>A0ABQ2R4D7_9ACTN</name>
<dbReference type="Pfam" id="PF01266">
    <property type="entry name" value="DAO"/>
    <property type="match status" value="1"/>
</dbReference>
<comment type="catalytic activity">
    <reaction evidence="3">
        <text>[thioredoxin]-dithiol + NADP(+) = [thioredoxin]-disulfide + NADPH + H(+)</text>
        <dbReference type="Rhea" id="RHEA:20345"/>
        <dbReference type="Rhea" id="RHEA-COMP:10698"/>
        <dbReference type="Rhea" id="RHEA-COMP:10700"/>
        <dbReference type="ChEBI" id="CHEBI:15378"/>
        <dbReference type="ChEBI" id="CHEBI:29950"/>
        <dbReference type="ChEBI" id="CHEBI:50058"/>
        <dbReference type="ChEBI" id="CHEBI:57783"/>
        <dbReference type="ChEBI" id="CHEBI:58349"/>
        <dbReference type="EC" id="1.8.1.9"/>
    </reaction>
</comment>
<dbReference type="Pfam" id="PF07992">
    <property type="entry name" value="Pyr_redox_2"/>
    <property type="match status" value="1"/>
</dbReference>
<dbReference type="InterPro" id="IPR006076">
    <property type="entry name" value="FAD-dep_OxRdtase"/>
</dbReference>
<dbReference type="EMBL" id="BMQJ01000013">
    <property type="protein sequence ID" value="GGQ13117.1"/>
    <property type="molecule type" value="Genomic_DNA"/>
</dbReference>
<dbReference type="InterPro" id="IPR023753">
    <property type="entry name" value="FAD/NAD-binding_dom"/>
</dbReference>
<keyword evidence="2" id="KW-0560">Oxidoreductase</keyword>
<keyword evidence="1" id="KW-0285">Flavoprotein</keyword>
<reference evidence="7" key="1">
    <citation type="journal article" date="2019" name="Int. J. Syst. Evol. Microbiol.">
        <title>The Global Catalogue of Microorganisms (GCM) 10K type strain sequencing project: providing services to taxonomists for standard genome sequencing and annotation.</title>
        <authorList>
            <consortium name="The Broad Institute Genomics Platform"/>
            <consortium name="The Broad Institute Genome Sequencing Center for Infectious Disease"/>
            <person name="Wu L."/>
            <person name="Ma J."/>
        </authorList>
    </citation>
    <scope>NUCLEOTIDE SEQUENCE [LARGE SCALE GENOMIC DNA]</scope>
    <source>
        <strain evidence="7">JCM 3115</strain>
    </source>
</reference>